<accession>A0ABP8A5X8</accession>
<dbReference type="InterPro" id="IPR006827">
    <property type="entry name" value="Lant_deHydtase_N"/>
</dbReference>
<reference evidence="4" key="1">
    <citation type="journal article" date="2019" name="Int. J. Syst. Evol. Microbiol.">
        <title>The Global Catalogue of Microorganisms (GCM) 10K type strain sequencing project: providing services to taxonomists for standard genome sequencing and annotation.</title>
        <authorList>
            <consortium name="The Broad Institute Genomics Platform"/>
            <consortium name="The Broad Institute Genome Sequencing Center for Infectious Disease"/>
            <person name="Wu L."/>
            <person name="Ma J."/>
        </authorList>
    </citation>
    <scope>NUCLEOTIDE SEQUENCE [LARGE SCALE GENOMIC DNA]</scope>
    <source>
        <strain evidence="4">JCM 16722</strain>
    </source>
</reference>
<keyword evidence="4" id="KW-1185">Reference proteome</keyword>
<evidence type="ECO:0000313" key="4">
    <source>
        <dbReference type="Proteomes" id="UP001500167"/>
    </source>
</evidence>
<dbReference type="Pfam" id="PF14028">
    <property type="entry name" value="Lant_dehydr_C"/>
    <property type="match status" value="1"/>
</dbReference>
<name>A0ABP8A5X8_9SPHI</name>
<gene>
    <name evidence="3" type="ORF">GCM10022218_29380</name>
</gene>
<dbReference type="EMBL" id="BAAAZK010000007">
    <property type="protein sequence ID" value="GAA4178518.1"/>
    <property type="molecule type" value="Genomic_DNA"/>
</dbReference>
<feature type="domain" description="Thiopeptide-type bacteriocin biosynthesis" evidence="2">
    <location>
        <begin position="750"/>
        <end position="1010"/>
    </location>
</feature>
<dbReference type="NCBIfam" id="TIGR03891">
    <property type="entry name" value="thiopep_ocin"/>
    <property type="match status" value="1"/>
</dbReference>
<dbReference type="RefSeq" id="WP_346086667.1">
    <property type="nucleotide sequence ID" value="NZ_BAAAZK010000007.1"/>
</dbReference>
<comment type="caution">
    <text evidence="3">The sequence shown here is derived from an EMBL/GenBank/DDBJ whole genome shotgun (WGS) entry which is preliminary data.</text>
</comment>
<sequence length="1027" mass="118508">MTAFTNDDYFLLRSPLLNLEQITKLMELSDGDAILSQLRDIYSDRRLRDAVYLASPAFLNEVDKWLVEDSEPQRKALSTLFKYTIRMASRSTPFGLFAGVSLGSIGKGNEAKLALTRDQTDRAMLRLDTKSLMEIIELISHDPEIIKALSYHSNATIYRQGNWYKYYQQTDGKNTLKQVRTTPVLDRILTLVNQSQGKVSYNRLLTSLQDCGATVEQATQYIHKLLQLGLISSELQLDVIGEVYLEQLIRVLRRVDTKNKYLPTMLSVARTLQENTQLQQANDQVAEQLKMHFSTLDFHKLIQGDLLLGMAENQIPYAVVNRLEKQLQNLLVLNDPRPMADFERFSRGFEERYGDRMVSLLHALDVDTGIGYGNNESTYRMMDEILANLNGFHPIAGQDKPHRYQQFVMEKFLESATNNFSEISIRDNDLQGIGTASDQLIPKSFYAFGNLLQKETEAEMFFHLGNLGGSSSGNLLARFAYMDANLSAALHQSAAKEQECYGTTQLAEIAYLPDARVGNILQRPDIRRLTIRLTAGSSPVQKQVALNDLYLFAKAGKLYLWSKTFKQIIEPRLTSAHDFSDGMNLYKFLSDFQFQQHRLDIAWNWGILKDQPRLPRVSYKNIILSREQWRLPKILTQHKTALEKRLLLAEIRQKHKLPVHVVLTNGDNELLLNLDNSLCIEILFEELAKNSIILTENLLDHYQSPVKDLAGQSYANELIIPFHSTAIIQQDPTPPAASALRRNFPLGSSWLYAKIFCGHSMADSLLRDYIPAIIATLKQEQIVKKWFFIRYDDPSPHIRFRVELFDHQTYQQVISCLNANLSDLLENEEIAALSYDTYIREIERYTPLCMEKSEELFYLESELIIQKIQGSSAINERWKLAFEYIDCILENAGFTWVEKRDFCEKMYGLYFNEFGNEKQIWIQLNEKFKVRKHWFDMLTLNSNPLTDQIDLNQVQSEIFRLIKSNEPELGPVEAVQPLLSSYIHMFVNRLFLSDQRMYELAIYHFMTNFYRMQIGKYGAHQSKGIYA</sequence>
<evidence type="ECO:0000259" key="1">
    <source>
        <dbReference type="Pfam" id="PF04738"/>
    </source>
</evidence>
<evidence type="ECO:0000313" key="3">
    <source>
        <dbReference type="EMBL" id="GAA4178518.1"/>
    </source>
</evidence>
<feature type="domain" description="Lantibiotic dehydratase N-terminal" evidence="1">
    <location>
        <begin position="44"/>
        <end position="683"/>
    </location>
</feature>
<proteinExistence type="predicted"/>
<organism evidence="3 4">
    <name type="scientific">Sphingobacterium ginsenosidimutans</name>
    <dbReference type="NCBI Taxonomy" id="687845"/>
    <lineage>
        <taxon>Bacteria</taxon>
        <taxon>Pseudomonadati</taxon>
        <taxon>Bacteroidota</taxon>
        <taxon>Sphingobacteriia</taxon>
        <taxon>Sphingobacteriales</taxon>
        <taxon>Sphingobacteriaceae</taxon>
        <taxon>Sphingobacterium</taxon>
    </lineage>
</organism>
<dbReference type="Proteomes" id="UP001500167">
    <property type="component" value="Unassembled WGS sequence"/>
</dbReference>
<dbReference type="Pfam" id="PF04738">
    <property type="entry name" value="Lant_dehydr_N"/>
    <property type="match status" value="1"/>
</dbReference>
<evidence type="ECO:0000259" key="2">
    <source>
        <dbReference type="Pfam" id="PF14028"/>
    </source>
</evidence>
<protein>
    <submittedName>
        <fullName evidence="3">Lantibiotic dehydratase</fullName>
    </submittedName>
</protein>
<dbReference type="InterPro" id="IPR023809">
    <property type="entry name" value="Thiopep_bacteriocin_synth_dom"/>
</dbReference>